<dbReference type="InterPro" id="IPR007554">
    <property type="entry name" value="Glycerophosphate_synth"/>
</dbReference>
<dbReference type="GO" id="GO:0016020">
    <property type="term" value="C:membrane"/>
    <property type="evidence" value="ECO:0007669"/>
    <property type="project" value="InterPro"/>
</dbReference>
<dbReference type="GO" id="GO:0047355">
    <property type="term" value="F:CDP-glycerol glycerophosphotransferase activity"/>
    <property type="evidence" value="ECO:0007669"/>
    <property type="project" value="InterPro"/>
</dbReference>
<dbReference type="KEGG" id="pxv:FXF36_02180"/>
<dbReference type="RefSeq" id="WP_151622258.1">
    <property type="nucleotide sequence ID" value="NZ_CP043028.1"/>
</dbReference>
<gene>
    <name evidence="3" type="ORF">FXF36_02180</name>
</gene>
<dbReference type="InterPro" id="IPR001296">
    <property type="entry name" value="Glyco_trans_1"/>
</dbReference>
<dbReference type="EMBL" id="CP043028">
    <property type="protein sequence ID" value="QFJ53761.1"/>
    <property type="molecule type" value="Genomic_DNA"/>
</dbReference>
<reference evidence="4" key="1">
    <citation type="submission" date="2019-08" db="EMBL/GenBank/DDBJ databases">
        <title>Complete Genome Sequence of the Polysaccharide-Degrading Rumen Bacterium Pseudobutyrivibrio xylanivorans MA3014.</title>
        <authorList>
            <person name="Palevich N."/>
            <person name="Maclean P.H."/>
            <person name="Kelly W.J."/>
            <person name="Leahy S.C."/>
            <person name="Rakonjac J."/>
            <person name="Attwood G.T."/>
        </authorList>
    </citation>
    <scope>NUCLEOTIDE SEQUENCE [LARGE SCALE GENOMIC DNA]</scope>
    <source>
        <strain evidence="4">MA3014</strain>
    </source>
</reference>
<evidence type="ECO:0000313" key="4">
    <source>
        <dbReference type="Proteomes" id="UP000327030"/>
    </source>
</evidence>
<proteinExistence type="predicted"/>
<organism evidence="3 4">
    <name type="scientific">Pseudobutyrivibrio xylanivorans</name>
    <dbReference type="NCBI Taxonomy" id="185007"/>
    <lineage>
        <taxon>Bacteria</taxon>
        <taxon>Bacillati</taxon>
        <taxon>Bacillota</taxon>
        <taxon>Clostridia</taxon>
        <taxon>Lachnospirales</taxon>
        <taxon>Lachnospiraceae</taxon>
        <taxon>Pseudobutyrivibrio</taxon>
    </lineage>
</organism>
<dbReference type="GO" id="GO:0009103">
    <property type="term" value="P:lipopolysaccharide biosynthetic process"/>
    <property type="evidence" value="ECO:0007669"/>
    <property type="project" value="TreeGrafter"/>
</dbReference>
<dbReference type="Proteomes" id="UP000327030">
    <property type="component" value="Chromosome 1"/>
</dbReference>
<dbReference type="Pfam" id="PF04464">
    <property type="entry name" value="Glyphos_transf"/>
    <property type="match status" value="1"/>
</dbReference>
<accession>A0A5P6VSE1</accession>
<keyword evidence="1 3" id="KW-0808">Transferase</keyword>
<dbReference type="Gene3D" id="3.40.50.12580">
    <property type="match status" value="1"/>
</dbReference>
<name>A0A5P6VSE1_PSEXY</name>
<dbReference type="PANTHER" id="PTHR46401">
    <property type="entry name" value="GLYCOSYLTRANSFERASE WBBK-RELATED"/>
    <property type="match status" value="1"/>
</dbReference>
<dbReference type="OrthoDB" id="9807097at2"/>
<evidence type="ECO:0000313" key="3">
    <source>
        <dbReference type="EMBL" id="QFJ53761.1"/>
    </source>
</evidence>
<dbReference type="Gene3D" id="3.40.50.2000">
    <property type="entry name" value="Glycogen Phosphorylase B"/>
    <property type="match status" value="2"/>
</dbReference>
<dbReference type="CDD" id="cd03801">
    <property type="entry name" value="GT4_PimA-like"/>
    <property type="match status" value="1"/>
</dbReference>
<sequence>MKANKKKLLLVTYDMTYSGTPHASMNLAIAVSDVYDIDVWTYNTGPFSDEFKNLGIGVREIDEQFLYAKDFKSIIKQYDCVIVYTLFCIDFALRVQDYIKTFLYLMEGSNIPQLCKDCNIDEEKIQKVNNLVCVSEYVRDYLKHRYDIDNVDIIHNYIEPIKKIRKKTRATKIKFLVSGTVERRKGQDIAIKAFSLLPQELRFRAELYILGDIPSWSECYYSELLQYVCENIYFLDGLKELKALYDFYQTIDVFLVPSRDESCSLVALEGAMLGKPIIVTENTGAKYLVENNSKNIIANEDIDGLSRLMAEYILNQRSIKRDGKKVNKVYRKKATRKVVASEIKKTIISGENDMSEVIRCICSVVMDLDEKSNELEETIESINDQVLEDNTYVQLFIKGVDDLSSININNERVRVYLWKDFLAYANKGEWLSYCRAGDRFTPMYFANTYQYIRNSMRVFVLPYYNTNDTHFLTKEYYDNGRIIDISKQPNTMIDYYDSVWIPRKFYNISLFEDASPTIAFMQNVYYTILQENKLQTIGTNLSEAVFATDFAKRNPIPSKAVLQNVYLRMINFGLAKNGSVSKNVQHMLLNLFKDFIANRYNINNLVTEFGDDLEEYREMALYCVSYISRDVLKNDKKLSLEQKLFVLRQGQGCESKYITQDNVLYYSNTMENIKIKYSPIVEYMFGAIDKSKLLIEATLFVPFVPEDFSIKLKYRDEFYDVRLRHNKKPEVLFDTAVISERIFFDAEIPLSDDGEITCYMFIGDEQIECTRYMYSRFFPVSMQFAEQYYTKNNWLLKCNVAKLMIAKATGEKIYECESAYKKNMSFNNQYLRDYYHSHKKQKQVWLIWDRPDAAGDNGEALFRFLIGNKKASEEYYFIINENCDDYERLRALYGSNVVATGSMKHKCLFVISDVLIGSQTDGVMWPVEEKLFRDIVSKKPFIFLQHGITKNDMSANYSKYYQNIRLFVAAGVPEYEETRNIANYGFDEGMVKLLGFPRFDYLEKRESKYIAILPTWRKYCVEKDSSGKQSIKDNFTECDYFQFYSKLLSDEELLKTCRKYGYKLLLMQHNVMKSTDSFFDANDCIEIADENWTYNRVISEAAILVTDYSSVSYDVAYLNKPVIYCQFDEEKFYKTHTYQEGYFDYKRDGFGPVVYDEKTAMKSIVNYIKNDCDVEKEYQRRVDDFFGYRDTNNCLRVSNAIREAIREVI</sequence>
<dbReference type="AlphaFoldDB" id="A0A5P6VSE1"/>
<dbReference type="Pfam" id="PF00534">
    <property type="entry name" value="Glycos_transf_1"/>
    <property type="match status" value="1"/>
</dbReference>
<feature type="domain" description="Glycosyl transferase family 1" evidence="2">
    <location>
        <begin position="163"/>
        <end position="319"/>
    </location>
</feature>
<protein>
    <submittedName>
        <fullName evidence="3">Glycosyl transferase family 4</fullName>
    </submittedName>
</protein>
<dbReference type="SUPFAM" id="SSF53756">
    <property type="entry name" value="UDP-Glycosyltransferase/glycogen phosphorylase"/>
    <property type="match status" value="1"/>
</dbReference>
<evidence type="ECO:0000259" key="2">
    <source>
        <dbReference type="Pfam" id="PF00534"/>
    </source>
</evidence>
<evidence type="ECO:0000256" key="1">
    <source>
        <dbReference type="ARBA" id="ARBA00022679"/>
    </source>
</evidence>
<dbReference type="PANTHER" id="PTHR46401:SF2">
    <property type="entry name" value="GLYCOSYLTRANSFERASE WBBK-RELATED"/>
    <property type="match status" value="1"/>
</dbReference>
<dbReference type="InterPro" id="IPR043148">
    <property type="entry name" value="TagF_C"/>
</dbReference>
<dbReference type="GO" id="GO:0016757">
    <property type="term" value="F:glycosyltransferase activity"/>
    <property type="evidence" value="ECO:0007669"/>
    <property type="project" value="InterPro"/>
</dbReference>